<name>A0AAV7MUY5_PLEWA</name>
<keyword evidence="2" id="KW-1185">Reference proteome</keyword>
<protein>
    <submittedName>
        <fullName evidence="1">Uncharacterized protein</fullName>
    </submittedName>
</protein>
<evidence type="ECO:0000313" key="1">
    <source>
        <dbReference type="EMBL" id="KAJ1106157.1"/>
    </source>
</evidence>
<comment type="caution">
    <text evidence="1">The sequence shown here is derived from an EMBL/GenBank/DDBJ whole genome shotgun (WGS) entry which is preliminary data.</text>
</comment>
<sequence>MITCPCDLRYIENRQTKDRYRAIQRARPEPRYLFLILKQLVICQLKDRYRAIQRGISELRPTFSCGPEPIRDELRSPPNLFSVPALATPIHGSEPVEGLLLRLAP</sequence>
<gene>
    <name evidence="1" type="ORF">NDU88_003560</name>
</gene>
<evidence type="ECO:0000313" key="2">
    <source>
        <dbReference type="Proteomes" id="UP001066276"/>
    </source>
</evidence>
<proteinExistence type="predicted"/>
<organism evidence="1 2">
    <name type="scientific">Pleurodeles waltl</name>
    <name type="common">Iberian ribbed newt</name>
    <dbReference type="NCBI Taxonomy" id="8319"/>
    <lineage>
        <taxon>Eukaryota</taxon>
        <taxon>Metazoa</taxon>
        <taxon>Chordata</taxon>
        <taxon>Craniata</taxon>
        <taxon>Vertebrata</taxon>
        <taxon>Euteleostomi</taxon>
        <taxon>Amphibia</taxon>
        <taxon>Batrachia</taxon>
        <taxon>Caudata</taxon>
        <taxon>Salamandroidea</taxon>
        <taxon>Salamandridae</taxon>
        <taxon>Pleurodelinae</taxon>
        <taxon>Pleurodeles</taxon>
    </lineage>
</organism>
<dbReference type="EMBL" id="JANPWB010000013">
    <property type="protein sequence ID" value="KAJ1106157.1"/>
    <property type="molecule type" value="Genomic_DNA"/>
</dbReference>
<dbReference type="Proteomes" id="UP001066276">
    <property type="component" value="Chromosome 9"/>
</dbReference>
<dbReference type="AlphaFoldDB" id="A0AAV7MUY5"/>
<accession>A0AAV7MUY5</accession>
<reference evidence="1" key="1">
    <citation type="journal article" date="2022" name="bioRxiv">
        <title>Sequencing and chromosome-scale assembly of the giantPleurodeles waltlgenome.</title>
        <authorList>
            <person name="Brown T."/>
            <person name="Elewa A."/>
            <person name="Iarovenko S."/>
            <person name="Subramanian E."/>
            <person name="Araus A.J."/>
            <person name="Petzold A."/>
            <person name="Susuki M."/>
            <person name="Suzuki K.-i.T."/>
            <person name="Hayashi T."/>
            <person name="Toyoda A."/>
            <person name="Oliveira C."/>
            <person name="Osipova E."/>
            <person name="Leigh N.D."/>
            <person name="Simon A."/>
            <person name="Yun M.H."/>
        </authorList>
    </citation>
    <scope>NUCLEOTIDE SEQUENCE</scope>
    <source>
        <strain evidence="1">20211129_DDA</strain>
        <tissue evidence="1">Liver</tissue>
    </source>
</reference>